<evidence type="ECO:0000313" key="1">
    <source>
        <dbReference type="EMBL" id="WMV50728.1"/>
    </source>
</evidence>
<accession>A0AAF0USR6</accession>
<protein>
    <submittedName>
        <fullName evidence="1">Uncharacterized protein</fullName>
    </submittedName>
</protein>
<dbReference type="Proteomes" id="UP001234989">
    <property type="component" value="Chromosome 10"/>
</dbReference>
<proteinExistence type="predicted"/>
<name>A0AAF0USR6_SOLVR</name>
<gene>
    <name evidence="1" type="ORF">MTR67_044113</name>
</gene>
<organism evidence="1 2">
    <name type="scientific">Solanum verrucosum</name>
    <dbReference type="NCBI Taxonomy" id="315347"/>
    <lineage>
        <taxon>Eukaryota</taxon>
        <taxon>Viridiplantae</taxon>
        <taxon>Streptophyta</taxon>
        <taxon>Embryophyta</taxon>
        <taxon>Tracheophyta</taxon>
        <taxon>Spermatophyta</taxon>
        <taxon>Magnoliopsida</taxon>
        <taxon>eudicotyledons</taxon>
        <taxon>Gunneridae</taxon>
        <taxon>Pentapetalae</taxon>
        <taxon>asterids</taxon>
        <taxon>lamiids</taxon>
        <taxon>Solanales</taxon>
        <taxon>Solanaceae</taxon>
        <taxon>Solanoideae</taxon>
        <taxon>Solaneae</taxon>
        <taxon>Solanum</taxon>
    </lineage>
</organism>
<sequence length="87" mass="10042">MMNIREIVLDGSTVKKFRRDDVYYDDDPNGGTDIIEVTCDNGRKKEKKARVSKSMGKDCNIRKSSDQLLQENLFMNKLTMIIDEVHS</sequence>
<reference evidence="1" key="1">
    <citation type="submission" date="2023-08" db="EMBL/GenBank/DDBJ databases">
        <title>A de novo genome assembly of Solanum verrucosum Schlechtendal, a Mexican diploid species geographically isolated from the other diploid A-genome species in potato relatives.</title>
        <authorList>
            <person name="Hosaka K."/>
        </authorList>
    </citation>
    <scope>NUCLEOTIDE SEQUENCE</scope>
    <source>
        <tissue evidence="1">Young leaves</tissue>
    </source>
</reference>
<dbReference type="AlphaFoldDB" id="A0AAF0USR6"/>
<evidence type="ECO:0000313" key="2">
    <source>
        <dbReference type="Proteomes" id="UP001234989"/>
    </source>
</evidence>
<keyword evidence="2" id="KW-1185">Reference proteome</keyword>
<dbReference type="EMBL" id="CP133621">
    <property type="protein sequence ID" value="WMV50728.1"/>
    <property type="molecule type" value="Genomic_DNA"/>
</dbReference>